<dbReference type="InterPro" id="IPR015421">
    <property type="entry name" value="PyrdxlP-dep_Trfase_major"/>
</dbReference>
<comment type="catalytic activity">
    <reaction evidence="12">
        <text>succinyl-CoA + glycine + H(+) = 5-aminolevulinate + CO2 + CoA</text>
        <dbReference type="Rhea" id="RHEA:12921"/>
        <dbReference type="ChEBI" id="CHEBI:15378"/>
        <dbReference type="ChEBI" id="CHEBI:16526"/>
        <dbReference type="ChEBI" id="CHEBI:57287"/>
        <dbReference type="ChEBI" id="CHEBI:57292"/>
        <dbReference type="ChEBI" id="CHEBI:57305"/>
        <dbReference type="ChEBI" id="CHEBI:356416"/>
        <dbReference type="EC" id="2.3.1.37"/>
    </reaction>
</comment>
<proteinExistence type="inferred from homology"/>
<accession>A0A077NV27</accession>
<dbReference type="PANTHER" id="PTHR13693:SF102">
    <property type="entry name" value="2-AMINO-3-KETOBUTYRATE COENZYME A LIGASE, MITOCHONDRIAL"/>
    <property type="match status" value="1"/>
</dbReference>
<feature type="domain" description="Aminotransferase class I/classII large" evidence="14">
    <location>
        <begin position="44"/>
        <end position="389"/>
    </location>
</feature>
<dbReference type="GO" id="GO:0003870">
    <property type="term" value="F:5-aminolevulinate synthase activity"/>
    <property type="evidence" value="ECO:0007669"/>
    <property type="project" value="UniProtKB-EC"/>
</dbReference>
<dbReference type="PANTHER" id="PTHR13693">
    <property type="entry name" value="CLASS II AMINOTRANSFERASE/8-AMINO-7-OXONONANOATE SYNTHASE"/>
    <property type="match status" value="1"/>
</dbReference>
<dbReference type="Gene3D" id="3.90.1150.10">
    <property type="entry name" value="Aspartate Aminotransferase, domain 1"/>
    <property type="match status" value="1"/>
</dbReference>
<sequence>MYQKYLRDKLEKLKLSGQYRNFTYLNRICGQYPLAQLRSEKNKSVVVWCSNDYLGMSENDTVLQEMHKAIDRYGAGSGGSRNISGSYEMYEHLESELAQWHKKEAALVFPTGFTSNDATIQCLLRLFPELVVISDELNHASIVNGIRATKNNREIFQHNDIEHLEQILKKYPYNRPKIIIFESVYSMDGDISPVEEIISLAKKYNSLTYLDEVHAVGIYGPEGAGIAAERNISEQIDIIQGTMAKSIGIIGGYIASSNEFIDSIRSFSTGFIFTTSLPPSVTAGCLASIRYIKENNYLREQLYLNTSRIRVLFKEKNIPLMAGSQTHILPVMIGNAQDCRNAAERLLQVHSIYIQPINYPSVPIGTERFRINATPNHTLEQIEQLADAVQEVFQYLNIYPFINKTKK</sequence>
<dbReference type="InterPro" id="IPR001917">
    <property type="entry name" value="Aminotrans_II_pyridoxalP_BS"/>
</dbReference>
<dbReference type="InterPro" id="IPR050087">
    <property type="entry name" value="AON_synthase_class-II"/>
</dbReference>
<dbReference type="NCBIfam" id="TIGR01821">
    <property type="entry name" value="5aminolev_synth"/>
    <property type="match status" value="1"/>
</dbReference>
<evidence type="ECO:0000256" key="4">
    <source>
        <dbReference type="ARBA" id="ARBA00013257"/>
    </source>
</evidence>
<dbReference type="SUPFAM" id="SSF53383">
    <property type="entry name" value="PLP-dependent transferases"/>
    <property type="match status" value="1"/>
</dbReference>
<evidence type="ECO:0000256" key="13">
    <source>
        <dbReference type="RuleBase" id="RU003693"/>
    </source>
</evidence>
<dbReference type="CDD" id="cd06454">
    <property type="entry name" value="KBL_like"/>
    <property type="match status" value="1"/>
</dbReference>
<dbReference type="FunFam" id="3.40.640.10:FF:000006">
    <property type="entry name" value="5-aminolevulinate synthase, mitochondrial"/>
    <property type="match status" value="1"/>
</dbReference>
<dbReference type="PROSITE" id="PS00599">
    <property type="entry name" value="AA_TRANSFER_CLASS_2"/>
    <property type="match status" value="1"/>
</dbReference>
<evidence type="ECO:0000256" key="7">
    <source>
        <dbReference type="ARBA" id="ARBA00023133"/>
    </source>
</evidence>
<reference evidence="15" key="1">
    <citation type="submission" date="2013-07" db="EMBL/GenBank/DDBJ databases">
        <title>Sub-species coevolution in mutualistic symbiosis.</title>
        <authorList>
            <person name="Murfin K."/>
            <person name="Klassen J."/>
            <person name="Lee M."/>
            <person name="Forst S."/>
            <person name="Stock P."/>
            <person name="Goodrich-Blair H."/>
        </authorList>
    </citation>
    <scope>NUCLEOTIDE SEQUENCE [LARGE SCALE GENOMIC DNA]</scope>
    <source>
        <strain evidence="15">Feltiae Moldova</strain>
    </source>
</reference>
<dbReference type="HOGENOM" id="CLU_015846_11_1_6"/>
<evidence type="ECO:0000256" key="12">
    <source>
        <dbReference type="ARBA" id="ARBA00047654"/>
    </source>
</evidence>
<evidence type="ECO:0000256" key="8">
    <source>
        <dbReference type="ARBA" id="ARBA00023315"/>
    </source>
</evidence>
<evidence type="ECO:0000256" key="3">
    <source>
        <dbReference type="ARBA" id="ARBA00008392"/>
    </source>
</evidence>
<dbReference type="Pfam" id="PF00155">
    <property type="entry name" value="Aminotran_1_2"/>
    <property type="match status" value="1"/>
</dbReference>
<dbReference type="AlphaFoldDB" id="A0A077NV27"/>
<comment type="similarity">
    <text evidence="3 13">Belongs to the class-II pyridoxal-phosphate-dependent aminotransferase family.</text>
</comment>
<evidence type="ECO:0000256" key="2">
    <source>
        <dbReference type="ARBA" id="ARBA00005029"/>
    </source>
</evidence>
<evidence type="ECO:0000256" key="5">
    <source>
        <dbReference type="ARBA" id="ARBA00022679"/>
    </source>
</evidence>
<dbReference type="GO" id="GO:0006782">
    <property type="term" value="P:protoporphyrinogen IX biosynthetic process"/>
    <property type="evidence" value="ECO:0007669"/>
    <property type="project" value="UniProtKB-UniPathway"/>
</dbReference>
<dbReference type="GO" id="GO:0030170">
    <property type="term" value="F:pyridoxal phosphate binding"/>
    <property type="evidence" value="ECO:0007669"/>
    <property type="project" value="InterPro"/>
</dbReference>
<dbReference type="UniPathway" id="UPA00251">
    <property type="reaction ID" value="UER00375"/>
</dbReference>
<evidence type="ECO:0000313" key="15">
    <source>
        <dbReference type="EMBL" id="CDH02339.1"/>
    </source>
</evidence>
<dbReference type="InterPro" id="IPR010961">
    <property type="entry name" value="4pyrrol_synth_NH2levulA_synth"/>
</dbReference>
<name>A0A077NV27_XENBV</name>
<dbReference type="InterPro" id="IPR015424">
    <property type="entry name" value="PyrdxlP-dep_Trfase"/>
</dbReference>
<dbReference type="InterPro" id="IPR004839">
    <property type="entry name" value="Aminotransferase_I/II_large"/>
</dbReference>
<evidence type="ECO:0000256" key="10">
    <source>
        <dbReference type="ARBA" id="ARBA00031945"/>
    </source>
</evidence>
<comment type="cofactor">
    <cofactor evidence="1 13">
        <name>pyridoxal 5'-phosphate</name>
        <dbReference type="ChEBI" id="CHEBI:597326"/>
    </cofactor>
</comment>
<dbReference type="EMBL" id="CBSV010000180">
    <property type="protein sequence ID" value="CDH02339.1"/>
    <property type="molecule type" value="Genomic_DNA"/>
</dbReference>
<evidence type="ECO:0000256" key="6">
    <source>
        <dbReference type="ARBA" id="ARBA00022898"/>
    </source>
</evidence>
<keyword evidence="6 13" id="KW-0663">Pyridoxal phosphate</keyword>
<keyword evidence="5 15" id="KW-0808">Transferase</keyword>
<comment type="caution">
    <text evidence="15">The sequence shown here is derived from an EMBL/GenBank/DDBJ whole genome shotgun (WGS) entry which is preliminary data.</text>
</comment>
<keyword evidence="8 15" id="KW-0012">Acyltransferase</keyword>
<evidence type="ECO:0000256" key="1">
    <source>
        <dbReference type="ARBA" id="ARBA00001933"/>
    </source>
</evidence>
<evidence type="ECO:0000256" key="11">
    <source>
        <dbReference type="ARBA" id="ARBA00032773"/>
    </source>
</evidence>
<comment type="pathway">
    <text evidence="2">Porphyrin-containing compound metabolism; protoporphyrin-IX biosynthesis; 5-aminolevulinate from glycine: step 1/1.</text>
</comment>
<dbReference type="RefSeq" id="WP_038225032.1">
    <property type="nucleotide sequence ID" value="NZ_CAWLWD010000220.1"/>
</dbReference>
<organism evidence="15">
    <name type="scientific">Xenorhabdus bovienii str. feltiae Moldova</name>
    <dbReference type="NCBI Taxonomy" id="1398200"/>
    <lineage>
        <taxon>Bacteria</taxon>
        <taxon>Pseudomonadati</taxon>
        <taxon>Pseudomonadota</taxon>
        <taxon>Gammaproteobacteria</taxon>
        <taxon>Enterobacterales</taxon>
        <taxon>Morganellaceae</taxon>
        <taxon>Xenorhabdus</taxon>
    </lineage>
</organism>
<dbReference type="EC" id="2.3.1.37" evidence="4"/>
<dbReference type="Gene3D" id="3.40.640.10">
    <property type="entry name" value="Type I PLP-dependent aspartate aminotransferase-like (Major domain)"/>
    <property type="match status" value="1"/>
</dbReference>
<evidence type="ECO:0000256" key="9">
    <source>
        <dbReference type="ARBA" id="ARBA00031691"/>
    </source>
</evidence>
<protein>
    <recommendedName>
        <fullName evidence="4">5-aminolevulinate synthase</fullName>
        <ecNumber evidence="4">2.3.1.37</ecNumber>
    </recommendedName>
    <alternativeName>
        <fullName evidence="9">5-aminolevulinic acid synthase</fullName>
    </alternativeName>
    <alternativeName>
        <fullName evidence="10">Delta-ALA synthase</fullName>
    </alternativeName>
    <alternativeName>
        <fullName evidence="11">Delta-aminolevulinate synthase</fullName>
    </alternativeName>
</protein>
<evidence type="ECO:0000259" key="14">
    <source>
        <dbReference type="Pfam" id="PF00155"/>
    </source>
</evidence>
<keyword evidence="7" id="KW-0350">Heme biosynthesis</keyword>
<dbReference type="InterPro" id="IPR015422">
    <property type="entry name" value="PyrdxlP-dep_Trfase_small"/>
</dbReference>
<gene>
    <name evidence="15" type="primary">hemA</name>
    <name evidence="15" type="ORF">XBFM1_2600054</name>
</gene>
<dbReference type="Proteomes" id="UP000028487">
    <property type="component" value="Unassembled WGS sequence"/>
</dbReference>